<dbReference type="STRING" id="1804984.AYM40_03425"/>
<dbReference type="GO" id="GO:0004715">
    <property type="term" value="F:non-membrane spanning protein tyrosine kinase activity"/>
    <property type="evidence" value="ECO:0007669"/>
    <property type="project" value="UniProtKB-EC"/>
</dbReference>
<evidence type="ECO:0000313" key="20">
    <source>
        <dbReference type="EMBL" id="ANB71522.1"/>
    </source>
</evidence>
<evidence type="ECO:0000313" key="21">
    <source>
        <dbReference type="Proteomes" id="UP000076852"/>
    </source>
</evidence>
<keyword evidence="8 16" id="KW-0812">Transmembrane</keyword>
<feature type="domain" description="AAA" evidence="18">
    <location>
        <begin position="556"/>
        <end position="682"/>
    </location>
</feature>
<dbReference type="Proteomes" id="UP000076852">
    <property type="component" value="Chromosome 1"/>
</dbReference>
<dbReference type="Pfam" id="PF02706">
    <property type="entry name" value="Wzz"/>
    <property type="match status" value="1"/>
</dbReference>
<dbReference type="GO" id="GO:0005524">
    <property type="term" value="F:ATP binding"/>
    <property type="evidence" value="ECO:0007669"/>
    <property type="project" value="UniProtKB-KW"/>
</dbReference>
<evidence type="ECO:0000259" key="18">
    <source>
        <dbReference type="Pfam" id="PF13614"/>
    </source>
</evidence>
<accession>A0A160FHB7</accession>
<keyword evidence="10" id="KW-0418">Kinase</keyword>
<dbReference type="Gene3D" id="3.40.50.300">
    <property type="entry name" value="P-loop containing nucleotide triphosphate hydrolases"/>
    <property type="match status" value="1"/>
</dbReference>
<dbReference type="OrthoDB" id="9808257at2"/>
<keyword evidence="21" id="KW-1185">Reference proteome</keyword>
<dbReference type="InterPro" id="IPR003856">
    <property type="entry name" value="LPS_length_determ_N"/>
</dbReference>
<dbReference type="RefSeq" id="WP_063494991.1">
    <property type="nucleotide sequence ID" value="NZ_CP014578.1"/>
</dbReference>
<keyword evidence="6" id="KW-0997">Cell inner membrane</keyword>
<dbReference type="Pfam" id="PF23607">
    <property type="entry name" value="WZC_N"/>
    <property type="match status" value="1"/>
</dbReference>
<comment type="subcellular location">
    <subcellularLocation>
        <location evidence="1">Cell inner membrane</location>
        <topology evidence="1">Multi-pass membrane protein</topology>
    </subcellularLocation>
</comment>
<dbReference type="Pfam" id="PF13807">
    <property type="entry name" value="GNVR"/>
    <property type="match status" value="1"/>
</dbReference>
<keyword evidence="5" id="KW-1003">Cell membrane</keyword>
<evidence type="ECO:0000256" key="9">
    <source>
        <dbReference type="ARBA" id="ARBA00022741"/>
    </source>
</evidence>
<dbReference type="InterPro" id="IPR027417">
    <property type="entry name" value="P-loop_NTPase"/>
</dbReference>
<evidence type="ECO:0000259" key="19">
    <source>
        <dbReference type="Pfam" id="PF13807"/>
    </source>
</evidence>
<dbReference type="GO" id="GO:0005886">
    <property type="term" value="C:plasma membrane"/>
    <property type="evidence" value="ECO:0007669"/>
    <property type="project" value="UniProtKB-SubCell"/>
</dbReference>
<evidence type="ECO:0000256" key="5">
    <source>
        <dbReference type="ARBA" id="ARBA00022475"/>
    </source>
</evidence>
<dbReference type="PANTHER" id="PTHR32309">
    <property type="entry name" value="TYROSINE-PROTEIN KINASE"/>
    <property type="match status" value="1"/>
</dbReference>
<dbReference type="PANTHER" id="PTHR32309:SF13">
    <property type="entry name" value="FERRIC ENTEROBACTIN TRANSPORT PROTEIN FEPE"/>
    <property type="match status" value="1"/>
</dbReference>
<feature type="domain" description="Polysaccharide chain length determinant N-terminal" evidence="17">
    <location>
        <begin position="23"/>
        <end position="106"/>
    </location>
</feature>
<evidence type="ECO:0000256" key="10">
    <source>
        <dbReference type="ARBA" id="ARBA00022777"/>
    </source>
</evidence>
<evidence type="ECO:0000256" key="8">
    <source>
        <dbReference type="ARBA" id="ARBA00022692"/>
    </source>
</evidence>
<evidence type="ECO:0000256" key="13">
    <source>
        <dbReference type="ARBA" id="ARBA00023136"/>
    </source>
</evidence>
<evidence type="ECO:0000256" key="16">
    <source>
        <dbReference type="SAM" id="Phobius"/>
    </source>
</evidence>
<keyword evidence="7" id="KW-0808">Transferase</keyword>
<comment type="catalytic activity">
    <reaction evidence="15">
        <text>L-tyrosyl-[protein] + ATP = O-phospho-L-tyrosyl-[protein] + ADP + H(+)</text>
        <dbReference type="Rhea" id="RHEA:10596"/>
        <dbReference type="Rhea" id="RHEA-COMP:10136"/>
        <dbReference type="Rhea" id="RHEA-COMP:20101"/>
        <dbReference type="ChEBI" id="CHEBI:15378"/>
        <dbReference type="ChEBI" id="CHEBI:30616"/>
        <dbReference type="ChEBI" id="CHEBI:46858"/>
        <dbReference type="ChEBI" id="CHEBI:61978"/>
        <dbReference type="ChEBI" id="CHEBI:456216"/>
        <dbReference type="EC" id="2.7.10.2"/>
    </reaction>
</comment>
<evidence type="ECO:0000256" key="7">
    <source>
        <dbReference type="ARBA" id="ARBA00022679"/>
    </source>
</evidence>
<dbReference type="AlphaFoldDB" id="A0A160FHB7"/>
<evidence type="ECO:0000256" key="11">
    <source>
        <dbReference type="ARBA" id="ARBA00022840"/>
    </source>
</evidence>
<keyword evidence="11" id="KW-0067">ATP-binding</keyword>
<evidence type="ECO:0000259" key="17">
    <source>
        <dbReference type="Pfam" id="PF02706"/>
    </source>
</evidence>
<dbReference type="Pfam" id="PF13614">
    <property type="entry name" value="AAA_31"/>
    <property type="match status" value="1"/>
</dbReference>
<dbReference type="InterPro" id="IPR050445">
    <property type="entry name" value="Bact_polysacc_biosynth/exp"/>
</dbReference>
<dbReference type="InterPro" id="IPR032807">
    <property type="entry name" value="GNVR"/>
</dbReference>
<evidence type="ECO:0000256" key="12">
    <source>
        <dbReference type="ARBA" id="ARBA00022989"/>
    </source>
</evidence>
<dbReference type="CDD" id="cd05387">
    <property type="entry name" value="BY-kinase"/>
    <property type="match status" value="1"/>
</dbReference>
<dbReference type="InterPro" id="IPR025669">
    <property type="entry name" value="AAA_dom"/>
</dbReference>
<dbReference type="SUPFAM" id="SSF52540">
    <property type="entry name" value="P-loop containing nucleoside triphosphate hydrolases"/>
    <property type="match status" value="1"/>
</dbReference>
<comment type="similarity">
    <text evidence="2">Belongs to the CpsD/CapB family.</text>
</comment>
<evidence type="ECO:0000256" key="3">
    <source>
        <dbReference type="ARBA" id="ARBA00008883"/>
    </source>
</evidence>
<sequence length="735" mass="79412">MRNDIGRERSPAIGQDESALSMFDVLENVLTYRYLFLSVLLSGLLLGCVYVLLATPMYSANALIQIEDKKSSALGSLSTVTRALDVNGSPILGEIDVARSRTVVTQAVEAAAADTTFTVTNTFPLFGRWLATVLSREPDGLASAPFGATHWAWGGENLTLGSFEVPAAQMGKPHKLIYQGDNKWTLQDRNGNELLGGTIGVPAVSGDYRVLVKAVVGRPGTEFSIIRHATQGQVDRIIKKLNVAETKRESGVFEVEYNDDNPFYAARLVNAIADAYLANNVTRRAQESERSLSYLNTQIPAVRARLQKAEEALNAFRYREGSIDVEGEIKVLLEQSAAVEKARLETNLSYQELRSKYQLGQAPLDAVLGKLKQLDVTSHQLSARIAQLPGLQQELLRLSRDVEVENQLYVGLMNNAQQLQIATAGNGGNASIVDHAEVAEKPGRPNPVLALALGGMAGALFGFIATQLTALGSGRIRDPKRLEALVGIDTLGILPTSPAQRIEAKKAEHTFLISAEETETPLVEAMESLALAVRCSLAEKEGGKVVLITSAVPNQGKSLISANLAYLLAEKGLKTLLLDADMRRSKFHRYLSVNTSNGLSGVLQGTLESGDVIAKPSENFHAMPAGKKTNKAAKLLGSDNFGPLIESLRDEYDIVIIDSPPVLPVLDAAAMSRHADMTVFVARQGQVSYAEVVESVARLAKVGTTIDGLVFNGFAPSPLRYGYYSNAYRYISSQD</sequence>
<dbReference type="InterPro" id="IPR005702">
    <property type="entry name" value="Wzc-like_C"/>
</dbReference>
<dbReference type="EMBL" id="CP014578">
    <property type="protein sequence ID" value="ANB71522.1"/>
    <property type="molecule type" value="Genomic_DNA"/>
</dbReference>
<keyword evidence="14" id="KW-0829">Tyrosine-protein kinase</keyword>
<gene>
    <name evidence="20" type="ORF">AYM40_03425</name>
</gene>
<dbReference type="EC" id="2.7.10.2" evidence="4"/>
<evidence type="ECO:0000256" key="15">
    <source>
        <dbReference type="ARBA" id="ARBA00051245"/>
    </source>
</evidence>
<keyword evidence="9" id="KW-0547">Nucleotide-binding</keyword>
<comment type="similarity">
    <text evidence="3">Belongs to the etk/wzc family.</text>
</comment>
<evidence type="ECO:0000256" key="4">
    <source>
        <dbReference type="ARBA" id="ARBA00011903"/>
    </source>
</evidence>
<proteinExistence type="inferred from homology"/>
<protein>
    <recommendedName>
        <fullName evidence="4">non-specific protein-tyrosine kinase</fullName>
        <ecNumber evidence="4">2.7.10.2</ecNumber>
    </recommendedName>
</protein>
<keyword evidence="13 16" id="KW-0472">Membrane</keyword>
<dbReference type="NCBIfam" id="TIGR01007">
    <property type="entry name" value="eps_fam"/>
    <property type="match status" value="1"/>
</dbReference>
<feature type="transmembrane region" description="Helical" evidence="16">
    <location>
        <begin position="34"/>
        <end position="53"/>
    </location>
</feature>
<organism evidence="20 21">
    <name type="scientific">Paraburkholderia phytofirmans OLGA172</name>
    <dbReference type="NCBI Taxonomy" id="1417228"/>
    <lineage>
        <taxon>Bacteria</taxon>
        <taxon>Pseudomonadati</taxon>
        <taxon>Pseudomonadota</taxon>
        <taxon>Betaproteobacteria</taxon>
        <taxon>Burkholderiales</taxon>
        <taxon>Burkholderiaceae</taxon>
        <taxon>Paraburkholderia</taxon>
    </lineage>
</organism>
<dbReference type="KEGG" id="buz:AYM40_03425"/>
<reference evidence="20 21" key="1">
    <citation type="journal article" date="2016" name="Gene">
        <title>PacBio SMRT assembly of a complex multi-replicon genome reveals chlorocatechol degradative operon in a region of genome plasticity.</title>
        <authorList>
            <person name="Ricker N."/>
            <person name="Shen S.Y."/>
            <person name="Goordial J."/>
            <person name="Jin S."/>
            <person name="Fulthorpe R.R."/>
        </authorList>
    </citation>
    <scope>NUCLEOTIDE SEQUENCE [LARGE SCALE GENOMIC DNA]</scope>
    <source>
        <strain evidence="20 21">OLGA172</strain>
    </source>
</reference>
<evidence type="ECO:0000256" key="2">
    <source>
        <dbReference type="ARBA" id="ARBA00007316"/>
    </source>
</evidence>
<keyword evidence="12 16" id="KW-1133">Transmembrane helix</keyword>
<name>A0A160FHB7_9BURK</name>
<evidence type="ECO:0000256" key="6">
    <source>
        <dbReference type="ARBA" id="ARBA00022519"/>
    </source>
</evidence>
<evidence type="ECO:0000256" key="14">
    <source>
        <dbReference type="ARBA" id="ARBA00023137"/>
    </source>
</evidence>
<evidence type="ECO:0000256" key="1">
    <source>
        <dbReference type="ARBA" id="ARBA00004429"/>
    </source>
</evidence>
<feature type="domain" description="Tyrosine-protein kinase G-rich" evidence="19">
    <location>
        <begin position="391"/>
        <end position="465"/>
    </location>
</feature>